<dbReference type="Gene3D" id="2.170.260.10">
    <property type="entry name" value="paz domain"/>
    <property type="match status" value="1"/>
</dbReference>
<dbReference type="EMBL" id="KE125252">
    <property type="protein sequence ID" value="EPB69803.1"/>
    <property type="molecule type" value="Genomic_DNA"/>
</dbReference>
<dbReference type="InterPro" id="IPR036085">
    <property type="entry name" value="PAZ_dom_sf"/>
</dbReference>
<proteinExistence type="predicted"/>
<protein>
    <submittedName>
        <fullName evidence="2">PAZ domain protein</fullName>
    </submittedName>
</protein>
<name>A0A0D6LF53_9BILA</name>
<dbReference type="AlphaFoldDB" id="A0A0D6LF53"/>
<dbReference type="Pfam" id="PF02170">
    <property type="entry name" value="PAZ"/>
    <property type="match status" value="1"/>
</dbReference>
<evidence type="ECO:0000313" key="3">
    <source>
        <dbReference type="Proteomes" id="UP000054495"/>
    </source>
</evidence>
<gene>
    <name evidence="2" type="ORF">ANCCEY_11110</name>
</gene>
<dbReference type="PANTHER" id="PTHR22891">
    <property type="entry name" value="EUKARYOTIC TRANSLATION INITIATION FACTOR 2C"/>
    <property type="match status" value="1"/>
</dbReference>
<sequence length="184" mass="21114">MPCLMLIRQFFDTNEGEMSVQQYFYHQYHMELKYPKLPLATERKGTSGFNFYPLEVLMIERGQRVDNRRLAGQLVQAADNFITCEAKVLSAPEIKYKTDSLQPDRSGPMVSWRLNPRIQFLRPATVTSVSVAVFDRAMTDVQALEFFQALARGGRARGMSVQDNCAKVVQLPSEVDEITEEHFR</sequence>
<dbReference type="Proteomes" id="UP000054495">
    <property type="component" value="Unassembled WGS sequence"/>
</dbReference>
<accession>A0A0D6LF53</accession>
<dbReference type="SUPFAM" id="SSF101690">
    <property type="entry name" value="PAZ domain"/>
    <property type="match status" value="1"/>
</dbReference>
<reference evidence="2 3" key="1">
    <citation type="submission" date="2013-05" db="EMBL/GenBank/DDBJ databases">
        <title>Draft genome of the parasitic nematode Anyclostoma ceylanicum.</title>
        <authorList>
            <person name="Mitreva M."/>
        </authorList>
    </citation>
    <scope>NUCLEOTIDE SEQUENCE [LARGE SCALE GENOMIC DNA]</scope>
</reference>
<dbReference type="GO" id="GO:0003723">
    <property type="term" value="F:RNA binding"/>
    <property type="evidence" value="ECO:0007669"/>
    <property type="project" value="InterPro"/>
</dbReference>
<evidence type="ECO:0000313" key="2">
    <source>
        <dbReference type="EMBL" id="EPB69803.1"/>
    </source>
</evidence>
<organism evidence="2 3">
    <name type="scientific">Ancylostoma ceylanicum</name>
    <dbReference type="NCBI Taxonomy" id="53326"/>
    <lineage>
        <taxon>Eukaryota</taxon>
        <taxon>Metazoa</taxon>
        <taxon>Ecdysozoa</taxon>
        <taxon>Nematoda</taxon>
        <taxon>Chromadorea</taxon>
        <taxon>Rhabditida</taxon>
        <taxon>Rhabditina</taxon>
        <taxon>Rhabditomorpha</taxon>
        <taxon>Strongyloidea</taxon>
        <taxon>Ancylostomatidae</taxon>
        <taxon>Ancylostomatinae</taxon>
        <taxon>Ancylostoma</taxon>
    </lineage>
</organism>
<dbReference type="CDD" id="cd02846">
    <property type="entry name" value="PAZ_argonaute_like"/>
    <property type="match status" value="1"/>
</dbReference>
<dbReference type="Gene3D" id="3.40.50.2300">
    <property type="match status" value="1"/>
</dbReference>
<keyword evidence="3" id="KW-1185">Reference proteome</keyword>
<dbReference type="InterPro" id="IPR003100">
    <property type="entry name" value="PAZ_dom"/>
</dbReference>
<feature type="domain" description="PAZ" evidence="1">
    <location>
        <begin position="9"/>
        <end position="71"/>
    </location>
</feature>
<evidence type="ECO:0000259" key="1">
    <source>
        <dbReference type="Pfam" id="PF02170"/>
    </source>
</evidence>